<dbReference type="Proteomes" id="UP000475117">
    <property type="component" value="Chromosome"/>
</dbReference>
<sequence length="177" mass="19822">MLPLIFAVPFLLPGRPIDAEELRDDYVARMSGFEGTSYHWGGETERGIDCSGLPRRALRDALLVYGVRHANGRALRLWLEHWWFDASARALSEGYRDYTVPLGAGGKIRDMSYDGLLPGDLAVTTDGVHVLAYLGEERWIQADPGIGEVAVLHGRNDCNIWFSRPVTMHRWRLLSGG</sequence>
<dbReference type="Gene3D" id="3.90.1720.10">
    <property type="entry name" value="endopeptidase domain like (from Nostoc punctiforme)"/>
    <property type="match status" value="1"/>
</dbReference>
<proteinExistence type="inferred from homology"/>
<keyword evidence="2" id="KW-0645">Protease</keyword>
<organism evidence="6 7">
    <name type="scientific">Sulfuriroseicoccus oceanibius</name>
    <dbReference type="NCBI Taxonomy" id="2707525"/>
    <lineage>
        <taxon>Bacteria</taxon>
        <taxon>Pseudomonadati</taxon>
        <taxon>Verrucomicrobiota</taxon>
        <taxon>Verrucomicrobiia</taxon>
        <taxon>Verrucomicrobiales</taxon>
        <taxon>Verrucomicrobiaceae</taxon>
        <taxon>Sulfuriroseicoccus</taxon>
    </lineage>
</organism>
<feature type="domain" description="NlpC/P60" evidence="5">
    <location>
        <begin position="20"/>
        <end position="172"/>
    </location>
</feature>
<dbReference type="KEGG" id="soa:G3M56_006570"/>
<keyword evidence="7" id="KW-1185">Reference proteome</keyword>
<accession>A0A6B3L6I0</accession>
<evidence type="ECO:0000256" key="2">
    <source>
        <dbReference type="ARBA" id="ARBA00022670"/>
    </source>
</evidence>
<dbReference type="Pfam" id="PF00877">
    <property type="entry name" value="NLPC_P60"/>
    <property type="match status" value="1"/>
</dbReference>
<reference evidence="6 7" key="1">
    <citation type="submission" date="2020-12" db="EMBL/GenBank/DDBJ databases">
        <title>Sulforoseuscoccus oceanibium gen. nov., sp. nov., a representative of the phylum Verrucomicrobia with special cytoplasmic membrane, and proposal of Sulforoseuscoccusaceae fam. nov.</title>
        <authorList>
            <person name="Xi F."/>
        </authorList>
    </citation>
    <scope>NUCLEOTIDE SEQUENCE [LARGE SCALE GENOMIC DNA]</scope>
    <source>
        <strain evidence="6 7">T37</strain>
    </source>
</reference>
<evidence type="ECO:0000256" key="4">
    <source>
        <dbReference type="ARBA" id="ARBA00022807"/>
    </source>
</evidence>
<evidence type="ECO:0000256" key="3">
    <source>
        <dbReference type="ARBA" id="ARBA00022801"/>
    </source>
</evidence>
<dbReference type="RefSeq" id="WP_164365746.1">
    <property type="nucleotide sequence ID" value="NZ_CP066776.1"/>
</dbReference>
<dbReference type="PROSITE" id="PS51935">
    <property type="entry name" value="NLPC_P60"/>
    <property type="match status" value="1"/>
</dbReference>
<protein>
    <submittedName>
        <fullName evidence="6">C40 family peptidase</fullName>
    </submittedName>
</protein>
<dbReference type="GO" id="GO:0006508">
    <property type="term" value="P:proteolysis"/>
    <property type="evidence" value="ECO:0007669"/>
    <property type="project" value="UniProtKB-KW"/>
</dbReference>
<dbReference type="GO" id="GO:0008234">
    <property type="term" value="F:cysteine-type peptidase activity"/>
    <property type="evidence" value="ECO:0007669"/>
    <property type="project" value="UniProtKB-KW"/>
</dbReference>
<dbReference type="AlphaFoldDB" id="A0A6B3L6I0"/>
<dbReference type="EMBL" id="CP066776">
    <property type="protein sequence ID" value="QQL46237.1"/>
    <property type="molecule type" value="Genomic_DNA"/>
</dbReference>
<dbReference type="InterPro" id="IPR000064">
    <property type="entry name" value="NLP_P60_dom"/>
</dbReference>
<evidence type="ECO:0000313" key="6">
    <source>
        <dbReference type="EMBL" id="QQL46237.1"/>
    </source>
</evidence>
<comment type="similarity">
    <text evidence="1">Belongs to the peptidase C40 family.</text>
</comment>
<name>A0A6B3L6I0_9BACT</name>
<evidence type="ECO:0000259" key="5">
    <source>
        <dbReference type="PROSITE" id="PS51935"/>
    </source>
</evidence>
<keyword evidence="3" id="KW-0378">Hydrolase</keyword>
<dbReference type="InterPro" id="IPR038765">
    <property type="entry name" value="Papain-like_cys_pep_sf"/>
</dbReference>
<gene>
    <name evidence="6" type="ORF">G3M56_006570</name>
</gene>
<keyword evidence="4" id="KW-0788">Thiol protease</keyword>
<evidence type="ECO:0000256" key="1">
    <source>
        <dbReference type="ARBA" id="ARBA00007074"/>
    </source>
</evidence>
<dbReference type="SUPFAM" id="SSF54001">
    <property type="entry name" value="Cysteine proteinases"/>
    <property type="match status" value="1"/>
</dbReference>
<evidence type="ECO:0000313" key="7">
    <source>
        <dbReference type="Proteomes" id="UP000475117"/>
    </source>
</evidence>